<feature type="region of interest" description="Disordered" evidence="1">
    <location>
        <begin position="331"/>
        <end position="368"/>
    </location>
</feature>
<evidence type="ECO:0000256" key="1">
    <source>
        <dbReference type="SAM" id="MobiDB-lite"/>
    </source>
</evidence>
<keyword evidence="2" id="KW-1133">Transmembrane helix</keyword>
<feature type="compositionally biased region" description="Basic and acidic residues" evidence="1">
    <location>
        <begin position="105"/>
        <end position="115"/>
    </location>
</feature>
<feature type="region of interest" description="Disordered" evidence="1">
    <location>
        <begin position="210"/>
        <end position="243"/>
    </location>
</feature>
<keyword evidence="2" id="KW-0472">Membrane</keyword>
<sequence length="461" mass="52734">MRKRPRRLIQVMGTGNFFATNTHFDVLANKDAVSEFVYANMYRVVASFWVLFCGCMCCVFGSIFRFIFRVRECKSPGENKSNFSVVYHQREDEQIGFSSCSQNPEMEKSNRERENSFGMDTTLSVSTNNNKYEFLSRKAFSGFVEEPRTFSFTIHEFFSGATDDTIMNTPVLGGSSDDDFRQVELDLECFSEEKSEKTADFSKSSVIDKVSEAEEEMPISEEKSSDEKQIVPGDKISTDNDTAKSGLDAEDVLVTEETEQNVRGLVTHEVLSNGSTIDQRFTLEIPILIEEENAGYNEEPDTFLLEANSADSDEEFIELKFQNLADIREKNGRQDSSQEEGEQETHSSIEAEEPSLEKNEGNSDFDVQDDPYEFELEDIVQQLKMELKNARTGGLPPILEEESESEELETPKIVQELKPITIEEKIERKDVLAEIQKVYKRYSEKMKKLDILNFQTWHALD</sequence>
<feature type="compositionally biased region" description="Basic and acidic residues" evidence="1">
    <location>
        <begin position="220"/>
        <end position="229"/>
    </location>
</feature>
<dbReference type="EMBL" id="GGEC01088079">
    <property type="protein sequence ID" value="MBX68563.1"/>
    <property type="molecule type" value="Transcribed_RNA"/>
</dbReference>
<feature type="region of interest" description="Disordered" evidence="1">
    <location>
        <begin position="99"/>
        <end position="122"/>
    </location>
</feature>
<organism evidence="3">
    <name type="scientific">Rhizophora mucronata</name>
    <name type="common">Asiatic mangrove</name>
    <dbReference type="NCBI Taxonomy" id="61149"/>
    <lineage>
        <taxon>Eukaryota</taxon>
        <taxon>Viridiplantae</taxon>
        <taxon>Streptophyta</taxon>
        <taxon>Embryophyta</taxon>
        <taxon>Tracheophyta</taxon>
        <taxon>Spermatophyta</taxon>
        <taxon>Magnoliopsida</taxon>
        <taxon>eudicotyledons</taxon>
        <taxon>Gunneridae</taxon>
        <taxon>Pentapetalae</taxon>
        <taxon>rosids</taxon>
        <taxon>fabids</taxon>
        <taxon>Malpighiales</taxon>
        <taxon>Rhizophoraceae</taxon>
        <taxon>Rhizophora</taxon>
    </lineage>
</organism>
<protein>
    <submittedName>
        <fullName evidence="3">Uncharacterized protein MANES_05G101200</fullName>
    </submittedName>
</protein>
<accession>A0A2P2QNK2</accession>
<evidence type="ECO:0000313" key="3">
    <source>
        <dbReference type="EMBL" id="MBX68563.1"/>
    </source>
</evidence>
<dbReference type="PANTHER" id="PTHR46741">
    <property type="entry name" value="OS09G0413600 PROTEIN"/>
    <property type="match status" value="1"/>
</dbReference>
<reference evidence="3" key="1">
    <citation type="submission" date="2018-02" db="EMBL/GenBank/DDBJ databases">
        <title>Rhizophora mucronata_Transcriptome.</title>
        <authorList>
            <person name="Meera S.P."/>
            <person name="Sreeshan A."/>
            <person name="Augustine A."/>
        </authorList>
    </citation>
    <scope>NUCLEOTIDE SEQUENCE</scope>
    <source>
        <tissue evidence="3">Leaf</tissue>
    </source>
</reference>
<feature type="transmembrane region" description="Helical" evidence="2">
    <location>
        <begin position="48"/>
        <end position="68"/>
    </location>
</feature>
<proteinExistence type="predicted"/>
<dbReference type="PANTHER" id="PTHR46741:SF4">
    <property type="entry name" value="FINGER FYVE DOMAIN PROTEIN, PUTATIVE (DUF1666)-RELATED"/>
    <property type="match status" value="1"/>
</dbReference>
<feature type="compositionally biased region" description="Basic and acidic residues" evidence="1">
    <location>
        <begin position="343"/>
        <end position="361"/>
    </location>
</feature>
<dbReference type="AlphaFoldDB" id="A0A2P2QNK2"/>
<name>A0A2P2QNK2_RHIMU</name>
<evidence type="ECO:0000256" key="2">
    <source>
        <dbReference type="SAM" id="Phobius"/>
    </source>
</evidence>
<keyword evidence="2" id="KW-0812">Transmembrane</keyword>